<evidence type="ECO:0000256" key="8">
    <source>
        <dbReference type="ARBA" id="ARBA00031941"/>
    </source>
</evidence>
<feature type="compositionally biased region" description="Acidic residues" evidence="11">
    <location>
        <begin position="867"/>
        <end position="900"/>
    </location>
</feature>
<keyword evidence="7" id="KW-0539">Nucleus</keyword>
<keyword evidence="6" id="KW-0804">Transcription</keyword>
<reference evidence="13" key="1">
    <citation type="journal article" date="2012" name="Nature">
        <title>The oyster genome reveals stress adaptation and complexity of shell formation.</title>
        <authorList>
            <person name="Zhang G."/>
            <person name="Fang X."/>
            <person name="Guo X."/>
            <person name="Li L."/>
            <person name="Luo R."/>
            <person name="Xu F."/>
            <person name="Yang P."/>
            <person name="Zhang L."/>
            <person name="Wang X."/>
            <person name="Qi H."/>
            <person name="Xiong Z."/>
            <person name="Que H."/>
            <person name="Xie Y."/>
            <person name="Holland P.W."/>
            <person name="Paps J."/>
            <person name="Zhu Y."/>
            <person name="Wu F."/>
            <person name="Chen Y."/>
            <person name="Wang J."/>
            <person name="Peng C."/>
            <person name="Meng J."/>
            <person name="Yang L."/>
            <person name="Liu J."/>
            <person name="Wen B."/>
            <person name="Zhang N."/>
            <person name="Huang Z."/>
            <person name="Zhu Q."/>
            <person name="Feng Y."/>
            <person name="Mount A."/>
            <person name="Hedgecock D."/>
            <person name="Xu Z."/>
            <person name="Liu Y."/>
            <person name="Domazet-Loso T."/>
            <person name="Du Y."/>
            <person name="Sun X."/>
            <person name="Zhang S."/>
            <person name="Liu B."/>
            <person name="Cheng P."/>
            <person name="Jiang X."/>
            <person name="Li J."/>
            <person name="Fan D."/>
            <person name="Wang W."/>
            <person name="Fu W."/>
            <person name="Wang T."/>
            <person name="Wang B."/>
            <person name="Zhang J."/>
            <person name="Peng Z."/>
            <person name="Li Y."/>
            <person name="Li N."/>
            <person name="Wang J."/>
            <person name="Chen M."/>
            <person name="He Y."/>
            <person name="Tan F."/>
            <person name="Song X."/>
            <person name="Zheng Q."/>
            <person name="Huang R."/>
            <person name="Yang H."/>
            <person name="Du X."/>
            <person name="Chen L."/>
            <person name="Yang M."/>
            <person name="Gaffney P.M."/>
            <person name="Wang S."/>
            <person name="Luo L."/>
            <person name="She Z."/>
            <person name="Ming Y."/>
            <person name="Huang W."/>
            <person name="Zhang S."/>
            <person name="Huang B."/>
            <person name="Zhang Y."/>
            <person name="Qu T."/>
            <person name="Ni P."/>
            <person name="Miao G."/>
            <person name="Wang J."/>
            <person name="Wang Q."/>
            <person name="Steinberg C.E."/>
            <person name="Wang H."/>
            <person name="Li N."/>
            <person name="Qian L."/>
            <person name="Zhang G."/>
            <person name="Li Y."/>
            <person name="Yang H."/>
            <person name="Liu X."/>
            <person name="Wang J."/>
            <person name="Yin Y."/>
            <person name="Wang J."/>
        </authorList>
    </citation>
    <scope>NUCLEOTIDE SEQUENCE [LARGE SCALE GENOMIC DNA]</scope>
    <source>
        <strain evidence="13">05x7-T-G4-1.051#20</strain>
    </source>
</reference>
<evidence type="ECO:0000256" key="11">
    <source>
        <dbReference type="SAM" id="MobiDB-lite"/>
    </source>
</evidence>
<sequence length="1041" mass="119161">MASKKKTKTRVRDVDLDLKTISELGGDKSDVQLLEGIDENDEEAIDDFDDGSHEDGIKKEEILDFIKKLGIREQFVEDEPEEKKGKEMKKTKLAVMPSMEENETEDESEGSKKKKKQKNKYKIQHEEISSTTPDSQSGKGWSPTTHQSSYTPRTYLLIKPGQEDLEEEESEEVTSLSSDLEKQLESFASKLLEDEVSVYLKQRENSKKSETKWIKTVLTTGTLTDKVAALTLLVQESPIHNLQNLESLLNMCRKKSKRESMIAAGKSYMYTLKDLFITKLLPERKLREFDQHPLGDLGVISGGNKDTIDKKLLKWLYEHRLKEKYSSFIKALEVMSKDNIMATRQKAMGIFFELLAEKPEEEKVLLALLVNKVGDPEYKIAAQASHLLTKLVDKHPNMKAVVVKEVEQLLYRPNIPVKAQYYCICFVNRLLLSHEERDLAVKLIRLYFSFFKSFVNRGEIDSRMMSALLTGVNRAYPYAKMEADYINEQMNTLYKIIHTVNFNTSIQALMLIYQVMDASENISDRYYVALYKKMLEPDLKYTAKQAMFLNLLFKSLKKDVVERRVKAFVKRLLQICSYQPVQFVCGALVLLGELTKEQKGILRMDHTKEEDSDDEEHYEDLPAPDDGEAVEQSSSESSDSEDEGKGANPKSKSSWVHKNLKNSGFTKTSDYDPQHRNPLYCRADAECIWELQKLSQHFHPTVSLFASNLLKGEAVRYSGDPLQDFTIIRFLDRFVYKNPKKPQTFTDMQGTLSRSKFTSKTSRLKGVKKVAVTSEDYLERAESNLPADELFYHRYFTQKAEKKKKVDEEDEESDESVSDTEFDDFLDTYEKQLEGGDVGEDFSDTDIDFASAVGVKATKKGKLKFEESDEEDLSEEEEEDMEEEEMGNLSDEELDFEADEDFAKEFQEYDDDIHDAEEEVSSGEDEFEELTQKKKGSKQKAKSADGAIGKKSKKSEKLDSSLFAAADEFADVIEESASSGWDTLGSGALSNQDKSSAKQLKWEMERDSWIKGKNKTFKNRKQGAKRKPAFKSGQKNIKKKK</sequence>
<organism evidence="13">
    <name type="scientific">Magallana gigas</name>
    <name type="common">Pacific oyster</name>
    <name type="synonym">Crassostrea gigas</name>
    <dbReference type="NCBI Taxonomy" id="29159"/>
    <lineage>
        <taxon>Eukaryota</taxon>
        <taxon>Metazoa</taxon>
        <taxon>Spiralia</taxon>
        <taxon>Lophotrochozoa</taxon>
        <taxon>Mollusca</taxon>
        <taxon>Bivalvia</taxon>
        <taxon>Autobranchia</taxon>
        <taxon>Pteriomorphia</taxon>
        <taxon>Ostreida</taxon>
        <taxon>Ostreoidea</taxon>
        <taxon>Ostreidae</taxon>
        <taxon>Magallana</taxon>
    </lineage>
</organism>
<feature type="compositionally biased region" description="Acidic residues" evidence="11">
    <location>
        <begin position="908"/>
        <end position="929"/>
    </location>
</feature>
<comment type="similarity">
    <text evidence="2">Belongs to the CBF/MAK21 family.</text>
</comment>
<feature type="region of interest" description="Disordered" evidence="11">
    <location>
        <begin position="1013"/>
        <end position="1041"/>
    </location>
</feature>
<dbReference type="EMBL" id="JH819095">
    <property type="protein sequence ID" value="EKC32797.1"/>
    <property type="molecule type" value="Genomic_DNA"/>
</dbReference>
<dbReference type="GO" id="GO:0005634">
    <property type="term" value="C:nucleus"/>
    <property type="evidence" value="ECO:0007669"/>
    <property type="project" value="UniProtKB-SubCell"/>
</dbReference>
<evidence type="ECO:0000256" key="9">
    <source>
        <dbReference type="ARBA" id="ARBA00058879"/>
    </source>
</evidence>
<gene>
    <name evidence="13" type="ORF">CGI_10017190</name>
</gene>
<evidence type="ECO:0000256" key="2">
    <source>
        <dbReference type="ARBA" id="ARBA00007797"/>
    </source>
</evidence>
<dbReference type="Pfam" id="PF03914">
    <property type="entry name" value="CBF"/>
    <property type="match status" value="1"/>
</dbReference>
<evidence type="ECO:0000256" key="4">
    <source>
        <dbReference type="ARBA" id="ARBA00023015"/>
    </source>
</evidence>
<feature type="region of interest" description="Disordered" evidence="11">
    <location>
        <begin position="976"/>
        <end position="1000"/>
    </location>
</feature>
<feature type="compositionally biased region" description="Acidic residues" evidence="11">
    <location>
        <begin position="808"/>
        <end position="824"/>
    </location>
</feature>
<dbReference type="InterPro" id="IPR016024">
    <property type="entry name" value="ARM-type_fold"/>
</dbReference>
<dbReference type="PANTHER" id="PTHR12048:SF0">
    <property type="entry name" value="CCAAT_ENHANCER-BINDING PROTEIN ZETA"/>
    <property type="match status" value="1"/>
</dbReference>
<feature type="region of interest" description="Disordered" evidence="11">
    <location>
        <begin position="603"/>
        <end position="656"/>
    </location>
</feature>
<evidence type="ECO:0000256" key="5">
    <source>
        <dbReference type="ARBA" id="ARBA00023159"/>
    </source>
</evidence>
<evidence type="ECO:0000256" key="3">
    <source>
        <dbReference type="ARBA" id="ARBA00022553"/>
    </source>
</evidence>
<proteinExistence type="inferred from homology"/>
<evidence type="ECO:0000259" key="12">
    <source>
        <dbReference type="Pfam" id="PF03914"/>
    </source>
</evidence>
<dbReference type="FunFam" id="1.25.10.10:FF:000805">
    <property type="entry name" value="Similar to transcription factor CBF/MAK21"/>
    <property type="match status" value="1"/>
</dbReference>
<dbReference type="FunCoup" id="K1Q7Q2">
    <property type="interactions" value="1111"/>
</dbReference>
<accession>K1Q7Q2</accession>
<feature type="compositionally biased region" description="Basic residues" evidence="11">
    <location>
        <begin position="1013"/>
        <end position="1029"/>
    </location>
</feature>
<comment type="subcellular location">
    <subcellularLocation>
        <location evidence="1">Nucleus</location>
    </subcellularLocation>
</comment>
<comment type="function">
    <text evidence="9">Stimulates transcription from the HSP70 promoter.</text>
</comment>
<feature type="region of interest" description="Disordered" evidence="11">
    <location>
        <begin position="863"/>
        <end position="958"/>
    </location>
</feature>
<feature type="region of interest" description="Disordered" evidence="11">
    <location>
        <begin position="74"/>
        <end position="153"/>
    </location>
</feature>
<dbReference type="PANTHER" id="PTHR12048">
    <property type="entry name" value="CCAAT-BINDING FACTOR-RELATED"/>
    <property type="match status" value="1"/>
</dbReference>
<evidence type="ECO:0000313" key="13">
    <source>
        <dbReference type="EMBL" id="EKC32797.1"/>
    </source>
</evidence>
<feature type="compositionally biased region" description="Basic and acidic residues" evidence="11">
    <location>
        <begin position="74"/>
        <end position="90"/>
    </location>
</feature>
<evidence type="ECO:0000256" key="1">
    <source>
        <dbReference type="ARBA" id="ARBA00004123"/>
    </source>
</evidence>
<name>K1Q7Q2_MAGGI</name>
<dbReference type="InterPro" id="IPR040155">
    <property type="entry name" value="CEBPZ/Mak21-like"/>
</dbReference>
<dbReference type="InterPro" id="IPR005612">
    <property type="entry name" value="CCAAT-binding_factor"/>
</dbReference>
<dbReference type="InParanoid" id="K1Q7Q2"/>
<feature type="compositionally biased region" description="Basic residues" evidence="11">
    <location>
        <begin position="112"/>
        <end position="122"/>
    </location>
</feature>
<keyword evidence="5" id="KW-0010">Activator</keyword>
<dbReference type="SUPFAM" id="SSF48371">
    <property type="entry name" value="ARM repeat"/>
    <property type="match status" value="1"/>
</dbReference>
<protein>
    <recommendedName>
        <fullName evidence="10">CCAAT/enhancer-binding protein zeta</fullName>
    </recommendedName>
    <alternativeName>
        <fullName evidence="8">CCAAT-box-binding transcription factor</fullName>
    </alternativeName>
</protein>
<keyword evidence="3" id="KW-0597">Phosphoprotein</keyword>
<feature type="compositionally biased region" description="Polar residues" evidence="11">
    <location>
        <begin position="129"/>
        <end position="152"/>
    </location>
</feature>
<evidence type="ECO:0000256" key="10">
    <source>
        <dbReference type="ARBA" id="ARBA00073389"/>
    </source>
</evidence>
<feature type="compositionally biased region" description="Acidic residues" evidence="11">
    <location>
        <begin position="610"/>
        <end position="629"/>
    </location>
</feature>
<evidence type="ECO:0000256" key="7">
    <source>
        <dbReference type="ARBA" id="ARBA00023242"/>
    </source>
</evidence>
<keyword evidence="4" id="KW-0805">Transcription regulation</keyword>
<dbReference type="AlphaFoldDB" id="K1Q7Q2"/>
<feature type="domain" description="CCAAT-binding factor" evidence="12">
    <location>
        <begin position="505"/>
        <end position="706"/>
    </location>
</feature>
<dbReference type="HOGENOM" id="CLU_003417_3_1_1"/>
<feature type="compositionally biased region" description="Polar residues" evidence="11">
    <location>
        <begin position="988"/>
        <end position="998"/>
    </location>
</feature>
<feature type="region of interest" description="Disordered" evidence="11">
    <location>
        <begin position="802"/>
        <end position="824"/>
    </location>
</feature>
<evidence type="ECO:0000256" key="6">
    <source>
        <dbReference type="ARBA" id="ARBA00023163"/>
    </source>
</evidence>